<dbReference type="Proteomes" id="UP001188597">
    <property type="component" value="Unassembled WGS sequence"/>
</dbReference>
<dbReference type="GO" id="GO:0009534">
    <property type="term" value="C:chloroplast thylakoid"/>
    <property type="evidence" value="ECO:0007669"/>
    <property type="project" value="TreeGrafter"/>
</dbReference>
<feature type="compositionally biased region" description="Pro residues" evidence="1">
    <location>
        <begin position="213"/>
        <end position="233"/>
    </location>
</feature>
<dbReference type="AlphaFoldDB" id="A0AA88X514"/>
<keyword evidence="2" id="KW-1133">Transmembrane helix</keyword>
<feature type="region of interest" description="Disordered" evidence="1">
    <location>
        <begin position="213"/>
        <end position="587"/>
    </location>
</feature>
<proteinExistence type="predicted"/>
<reference evidence="3" key="1">
    <citation type="submission" date="2022-12" db="EMBL/GenBank/DDBJ databases">
        <title>Draft genome assemblies for two species of Escallonia (Escalloniales).</title>
        <authorList>
            <person name="Chanderbali A."/>
            <person name="Dervinis C."/>
            <person name="Anghel I."/>
            <person name="Soltis D."/>
            <person name="Soltis P."/>
            <person name="Zapata F."/>
        </authorList>
    </citation>
    <scope>NUCLEOTIDE SEQUENCE</scope>
    <source>
        <strain evidence="3">UCBG64.0493</strain>
        <tissue evidence="3">Leaf</tissue>
    </source>
</reference>
<gene>
    <name evidence="3" type="ORF">RJ639_027336</name>
</gene>
<feature type="compositionally biased region" description="Polar residues" evidence="1">
    <location>
        <begin position="508"/>
        <end position="518"/>
    </location>
</feature>
<feature type="compositionally biased region" description="Basic and acidic residues" evidence="1">
    <location>
        <begin position="690"/>
        <end position="704"/>
    </location>
</feature>
<feature type="compositionally biased region" description="Low complexity" evidence="1">
    <location>
        <begin position="398"/>
        <end position="412"/>
    </location>
</feature>
<feature type="compositionally biased region" description="Pro residues" evidence="1">
    <location>
        <begin position="427"/>
        <end position="437"/>
    </location>
</feature>
<dbReference type="InterPro" id="IPR025067">
    <property type="entry name" value="DUF4079"/>
</dbReference>
<dbReference type="Pfam" id="PF13301">
    <property type="entry name" value="DUF4079"/>
    <property type="match status" value="1"/>
</dbReference>
<evidence type="ECO:0000256" key="2">
    <source>
        <dbReference type="SAM" id="Phobius"/>
    </source>
</evidence>
<dbReference type="EMBL" id="JAVXUP010000089">
    <property type="protein sequence ID" value="KAK3038749.1"/>
    <property type="molecule type" value="Genomic_DNA"/>
</dbReference>
<feature type="compositionally biased region" description="Low complexity" evidence="1">
    <location>
        <begin position="332"/>
        <end position="345"/>
    </location>
</feature>
<feature type="region of interest" description="Disordered" evidence="1">
    <location>
        <begin position="619"/>
        <end position="704"/>
    </location>
</feature>
<evidence type="ECO:0000256" key="1">
    <source>
        <dbReference type="SAM" id="MobiDB-lite"/>
    </source>
</evidence>
<keyword evidence="4" id="KW-1185">Reference proteome</keyword>
<feature type="compositionally biased region" description="Low complexity" evidence="1">
    <location>
        <begin position="365"/>
        <end position="378"/>
    </location>
</feature>
<sequence>MEIQDAIAVGGEFGILEGRTFALVHPLVMAGLFVYTLYVGYLGWQWRRVRTIQNEINELKKQVKPVAVTPDGTPVEPPKSSPVEAQIQQLTEERKELIKGSYRDKHFNAGSILLAFGVFESVGGGVNTWFRTGKLFPGPHLFAGAAITVLWAAAAALVPAMQKGNETARSLHIALNAINVLLFVWQIPTGFDIVLKPATSNASTVPIWWHGSAPPPAAPEPAPAPAPGPPPRPALARPAFAQAVRPPLAQPPPIQPQEPEPRPPPPAAAPPPPPPVTLPPPAPPATTQAATAPSPPAARTPTPAASPPAVSRAPPPPQTPQVSKAPSPPAARTPTPAASPPAVSRAPPPPQTPQVSKAPSPPAARTPTPAASPPAVSRAPPPPQTPQVSKAPSPPAARTPTPAASPPAVSRASPPPQTPQVSKGAPASPPAVGPAPSPSARASPKPVVSAAPSSLPPSTTIPAPKAMTPTPSPAPSPSRAPAPAPTIASIATVTDRVSSPKVVKPQAKTPSPSLTTRPISRPPSPLTLPPAQLRSDVERETKIPPEAEQKTVLVQETKEKPKAASTTPIRGPITPTNGKREATKNGDTKDKVIYKRYSDSEDFGMRVITIAGENRGAIMELSPSNKKHDLRNKGSPSTARSDGEKAAAKPPPPTATYMNSNVQGVNNSIVYNSSIGHHDPGVHLSLSRKANGDREIRMKERPKA</sequence>
<protein>
    <submittedName>
        <fullName evidence="3">Uncharacterized protein</fullName>
    </submittedName>
</protein>
<keyword evidence="2" id="KW-0812">Transmembrane</keyword>
<feature type="transmembrane region" description="Helical" evidence="2">
    <location>
        <begin position="173"/>
        <end position="191"/>
    </location>
</feature>
<feature type="compositionally biased region" description="Pro residues" evidence="1">
    <location>
        <begin position="470"/>
        <end position="484"/>
    </location>
</feature>
<feature type="compositionally biased region" description="Polar residues" evidence="1">
    <location>
        <begin position="657"/>
        <end position="675"/>
    </location>
</feature>
<dbReference type="PANTHER" id="PTHR34679">
    <property type="match status" value="1"/>
</dbReference>
<dbReference type="PANTHER" id="PTHR34679:SF2">
    <property type="entry name" value="OS02G0122500 PROTEIN"/>
    <property type="match status" value="1"/>
</dbReference>
<name>A0AA88X514_9ASTE</name>
<feature type="transmembrane region" description="Helical" evidence="2">
    <location>
        <begin position="142"/>
        <end position="161"/>
    </location>
</feature>
<dbReference type="PRINTS" id="PR01217">
    <property type="entry name" value="PRICHEXTENSN"/>
</dbReference>
<feature type="compositionally biased region" description="Low complexity" evidence="1">
    <location>
        <begin position="299"/>
        <end position="312"/>
    </location>
</feature>
<feature type="transmembrane region" description="Helical" evidence="2">
    <location>
        <begin position="107"/>
        <end position="130"/>
    </location>
</feature>
<organism evidence="3 4">
    <name type="scientific">Escallonia herrerae</name>
    <dbReference type="NCBI Taxonomy" id="1293975"/>
    <lineage>
        <taxon>Eukaryota</taxon>
        <taxon>Viridiplantae</taxon>
        <taxon>Streptophyta</taxon>
        <taxon>Embryophyta</taxon>
        <taxon>Tracheophyta</taxon>
        <taxon>Spermatophyta</taxon>
        <taxon>Magnoliopsida</taxon>
        <taxon>eudicotyledons</taxon>
        <taxon>Gunneridae</taxon>
        <taxon>Pentapetalae</taxon>
        <taxon>asterids</taxon>
        <taxon>campanulids</taxon>
        <taxon>Escalloniales</taxon>
        <taxon>Escalloniaceae</taxon>
        <taxon>Escallonia</taxon>
    </lineage>
</organism>
<accession>A0AA88X514</accession>
<feature type="compositionally biased region" description="Low complexity" evidence="1">
    <location>
        <begin position="234"/>
        <end position="247"/>
    </location>
</feature>
<feature type="compositionally biased region" description="Low complexity" evidence="1">
    <location>
        <begin position="438"/>
        <end position="469"/>
    </location>
</feature>
<keyword evidence="2" id="KW-0472">Membrane</keyword>
<comment type="caution">
    <text evidence="3">The sequence shown here is derived from an EMBL/GenBank/DDBJ whole genome shotgun (WGS) entry which is preliminary data.</text>
</comment>
<feature type="compositionally biased region" description="Pro residues" evidence="1">
    <location>
        <begin position="248"/>
        <end position="284"/>
    </location>
</feature>
<feature type="compositionally biased region" description="Basic and acidic residues" evidence="1">
    <location>
        <begin position="578"/>
        <end position="587"/>
    </location>
</feature>
<evidence type="ECO:0000313" key="3">
    <source>
        <dbReference type="EMBL" id="KAK3038749.1"/>
    </source>
</evidence>
<feature type="compositionally biased region" description="Basic and acidic residues" evidence="1">
    <location>
        <begin position="535"/>
        <end position="549"/>
    </location>
</feature>
<evidence type="ECO:0000313" key="4">
    <source>
        <dbReference type="Proteomes" id="UP001188597"/>
    </source>
</evidence>
<feature type="transmembrane region" description="Helical" evidence="2">
    <location>
        <begin position="23"/>
        <end position="44"/>
    </location>
</feature>